<dbReference type="KEGG" id="apo:Arcpr_1257"/>
<dbReference type="Gene3D" id="3.40.50.300">
    <property type="entry name" value="P-loop containing nucleotide triphosphate hydrolases"/>
    <property type="match status" value="1"/>
</dbReference>
<dbReference type="PaxDb" id="572546-Arcpr_1257"/>
<keyword evidence="1" id="KW-0547">Nucleotide-binding</keyword>
<dbReference type="eggNOG" id="arCOG01171">
    <property type="taxonomic scope" value="Archaea"/>
</dbReference>
<feature type="domain" description="KaiC" evidence="3">
    <location>
        <begin position="10"/>
        <end position="253"/>
    </location>
</feature>
<name>D2RDW5_ARCPA</name>
<keyword evidence="5" id="KW-1185">Reference proteome</keyword>
<organism evidence="4 5">
    <name type="scientific">Archaeoglobus profundus (strain DSM 5631 / JCM 9629 / NBRC 100127 / Av18)</name>
    <dbReference type="NCBI Taxonomy" id="572546"/>
    <lineage>
        <taxon>Archaea</taxon>
        <taxon>Methanobacteriati</taxon>
        <taxon>Methanobacteriota</taxon>
        <taxon>Archaeoglobi</taxon>
        <taxon>Archaeoglobales</taxon>
        <taxon>Archaeoglobaceae</taxon>
        <taxon>Archaeoglobus</taxon>
    </lineage>
</organism>
<dbReference type="InterPro" id="IPR027417">
    <property type="entry name" value="P-loop_NTPase"/>
</dbReference>
<keyword evidence="4" id="KW-0808">Transferase</keyword>
<evidence type="ECO:0000259" key="3">
    <source>
        <dbReference type="PROSITE" id="PS51146"/>
    </source>
</evidence>
<dbReference type="EMBL" id="CP001857">
    <property type="protein sequence ID" value="ADB58309.1"/>
    <property type="molecule type" value="Genomic_DNA"/>
</dbReference>
<dbReference type="Pfam" id="PF06745">
    <property type="entry name" value="ATPase"/>
    <property type="match status" value="1"/>
</dbReference>
<proteinExistence type="predicted"/>
<accession>D2RDW5</accession>
<keyword evidence="2" id="KW-0067">ATP-binding</keyword>
<evidence type="ECO:0000313" key="4">
    <source>
        <dbReference type="EMBL" id="ADB58309.1"/>
    </source>
</evidence>
<dbReference type="PROSITE" id="PS51146">
    <property type="entry name" value="KAIC"/>
    <property type="match status" value="1"/>
</dbReference>
<dbReference type="GO" id="GO:0004674">
    <property type="term" value="F:protein serine/threonine kinase activity"/>
    <property type="evidence" value="ECO:0007669"/>
    <property type="project" value="UniProtKB-EC"/>
</dbReference>
<evidence type="ECO:0000256" key="2">
    <source>
        <dbReference type="ARBA" id="ARBA00022840"/>
    </source>
</evidence>
<dbReference type="Proteomes" id="UP000001901">
    <property type="component" value="Chromosome"/>
</dbReference>
<gene>
    <name evidence="4" type="ordered locus">Arcpr_1257</name>
</gene>
<evidence type="ECO:0000313" key="5">
    <source>
        <dbReference type="Proteomes" id="UP000001901"/>
    </source>
</evidence>
<sequence>MIVIFIMILERCPSGIPGFDELCEGGFIRDRTYLVSGVSGSGKTIFALQFLVNGAKEYNEPGIFIATEERPQSIREYASTFGWELEKLEDENMLAIVDATSTKIGLPSDEKYVDIRPFDTRSLLDQVISIQDEIGARRAVVDSTTSIGFMINDVPKFRIELLKISTTFEILGLTSIFTCEIVEGSQAISRFGVENFVTEGTVVLRFERSGNVRIRALEIVKMRGTKHSYKMHPFDITDNGIVVYSGEEVITGV</sequence>
<dbReference type="HOGENOM" id="CLU_023669_2_0_2"/>
<dbReference type="PANTHER" id="PTHR43637">
    <property type="entry name" value="UPF0273 PROTEIN TM_0370"/>
    <property type="match status" value="1"/>
</dbReference>
<dbReference type="EC" id="2.7.11.1" evidence="4"/>
<dbReference type="InterPro" id="IPR010624">
    <property type="entry name" value="KaiC_dom"/>
</dbReference>
<protein>
    <submittedName>
        <fullName evidence="4">Circadian clock protein, KaiC</fullName>
        <ecNumber evidence="4">2.7.11.1</ecNumber>
    </submittedName>
</protein>
<dbReference type="SUPFAM" id="SSF52540">
    <property type="entry name" value="P-loop containing nucleoside triphosphate hydrolases"/>
    <property type="match status" value="1"/>
</dbReference>
<evidence type="ECO:0000256" key="1">
    <source>
        <dbReference type="ARBA" id="ARBA00022741"/>
    </source>
</evidence>
<dbReference type="GO" id="GO:0005524">
    <property type="term" value="F:ATP binding"/>
    <property type="evidence" value="ECO:0007669"/>
    <property type="project" value="UniProtKB-KW"/>
</dbReference>
<dbReference type="InterPro" id="IPR014774">
    <property type="entry name" value="KaiC-like_dom"/>
</dbReference>
<reference evidence="4 5" key="1">
    <citation type="journal article" date="2010" name="Stand. Genomic Sci.">
        <title>Complete genome sequence of Archaeoglobus profundus type strain (AV18).</title>
        <authorList>
            <person name="von Jan M."/>
            <person name="Lapidus A."/>
            <person name="Del Rio T.G."/>
            <person name="Copeland A."/>
            <person name="Tice H."/>
            <person name="Cheng J.F."/>
            <person name="Lucas S."/>
            <person name="Chen F."/>
            <person name="Nolan M."/>
            <person name="Goodwin L."/>
            <person name="Han C."/>
            <person name="Pitluck S."/>
            <person name="Liolios K."/>
            <person name="Ivanova N."/>
            <person name="Mavromatis K."/>
            <person name="Ovchinnikova G."/>
            <person name="Chertkov O."/>
            <person name="Pati A."/>
            <person name="Chen A."/>
            <person name="Palaniappan K."/>
            <person name="Land M."/>
            <person name="Hauser L."/>
            <person name="Chang Y.J."/>
            <person name="Jeffries C.D."/>
            <person name="Saunders E."/>
            <person name="Brettin T."/>
            <person name="Detter J.C."/>
            <person name="Chain P."/>
            <person name="Eichinger K."/>
            <person name="Huber H."/>
            <person name="Spring S."/>
            <person name="Rohde M."/>
            <person name="Goker M."/>
            <person name="Wirth R."/>
            <person name="Woyke T."/>
            <person name="Bristow J."/>
            <person name="Eisen J.A."/>
            <person name="Markowitz V."/>
            <person name="Hugenholtz P."/>
            <person name="Kyrpides N.C."/>
            <person name="Klenk H.P."/>
        </authorList>
    </citation>
    <scope>NUCLEOTIDE SEQUENCE [LARGE SCALE GENOMIC DNA]</scope>
    <source>
        <strain evidence="5">DSM 5631 / JCM 9629 / NBRC 100127 / Av18</strain>
    </source>
</reference>
<dbReference type="AlphaFoldDB" id="D2RDW5"/>
<dbReference type="STRING" id="572546.Arcpr_1257"/>
<dbReference type="PANTHER" id="PTHR43637:SF1">
    <property type="entry name" value="UPF0273 PROTEIN TM_0370"/>
    <property type="match status" value="1"/>
</dbReference>